<keyword evidence="10" id="KW-0676">Redox-active center</keyword>
<protein>
    <recommendedName>
        <fullName evidence="4">protein disulfide-isomerase</fullName>
        <ecNumber evidence="4">5.3.4.1</ecNumber>
    </recommendedName>
</protein>
<evidence type="ECO:0000256" key="9">
    <source>
        <dbReference type="ARBA" id="ARBA00023235"/>
    </source>
</evidence>
<dbReference type="CDD" id="cd02961">
    <property type="entry name" value="PDI_a_family"/>
    <property type="match status" value="1"/>
</dbReference>
<dbReference type="Gene3D" id="3.40.30.10">
    <property type="entry name" value="Glutaredoxin"/>
    <property type="match status" value="3"/>
</dbReference>
<evidence type="ECO:0000313" key="13">
    <source>
        <dbReference type="Proteomes" id="UP000562322"/>
    </source>
</evidence>
<comment type="caution">
    <text evidence="12">The sequence shown here is derived from an EMBL/GenBank/DDBJ whole genome shotgun (WGS) entry which is preliminary data.</text>
</comment>
<name>A0A7L0W0C3_ALELA</name>
<dbReference type="Pfam" id="PF00085">
    <property type="entry name" value="Thioredoxin"/>
    <property type="match status" value="1"/>
</dbReference>
<feature type="non-terminal residue" evidence="12">
    <location>
        <position position="1"/>
    </location>
</feature>
<dbReference type="FunFam" id="3.40.30.10:FF:000042">
    <property type="entry name" value="protein disulfide-isomerase A2"/>
    <property type="match status" value="1"/>
</dbReference>
<evidence type="ECO:0000256" key="2">
    <source>
        <dbReference type="ARBA" id="ARBA00004319"/>
    </source>
</evidence>
<dbReference type="FunFam" id="3.40.30.10:FF:000191">
    <property type="entry name" value="Protein disulfide isomerase like, testis expressed"/>
    <property type="match status" value="1"/>
</dbReference>
<dbReference type="GO" id="GO:0005788">
    <property type="term" value="C:endoplasmic reticulum lumen"/>
    <property type="evidence" value="ECO:0007669"/>
    <property type="project" value="UniProtKB-SubCell"/>
</dbReference>
<keyword evidence="5" id="KW-0732">Signal</keyword>
<keyword evidence="8" id="KW-1015">Disulfide bond</keyword>
<evidence type="ECO:0000256" key="5">
    <source>
        <dbReference type="ARBA" id="ARBA00022729"/>
    </source>
</evidence>
<evidence type="ECO:0000256" key="3">
    <source>
        <dbReference type="ARBA" id="ARBA00006347"/>
    </source>
</evidence>
<evidence type="ECO:0000256" key="1">
    <source>
        <dbReference type="ARBA" id="ARBA00001182"/>
    </source>
</evidence>
<feature type="non-terminal residue" evidence="12">
    <location>
        <position position="329"/>
    </location>
</feature>
<dbReference type="PANTHER" id="PTHR18929">
    <property type="entry name" value="PROTEIN DISULFIDE ISOMERASE"/>
    <property type="match status" value="1"/>
</dbReference>
<comment type="subcellular location">
    <subcellularLocation>
        <location evidence="2">Endoplasmic reticulum lumen</location>
    </subcellularLocation>
</comment>
<evidence type="ECO:0000256" key="6">
    <source>
        <dbReference type="ARBA" id="ARBA00022737"/>
    </source>
</evidence>
<accession>A0A7L0W0C3</accession>
<proteinExistence type="inferred from homology"/>
<dbReference type="AlphaFoldDB" id="A0A7L0W0C3"/>
<organism evidence="12 13">
    <name type="scientific">Alectura lathami</name>
    <name type="common">Australian brush turkey</name>
    <dbReference type="NCBI Taxonomy" id="81907"/>
    <lineage>
        <taxon>Eukaryota</taxon>
        <taxon>Metazoa</taxon>
        <taxon>Chordata</taxon>
        <taxon>Craniata</taxon>
        <taxon>Vertebrata</taxon>
        <taxon>Euteleostomi</taxon>
        <taxon>Archelosauria</taxon>
        <taxon>Archosauria</taxon>
        <taxon>Dinosauria</taxon>
        <taxon>Saurischia</taxon>
        <taxon>Theropoda</taxon>
        <taxon>Coelurosauria</taxon>
        <taxon>Aves</taxon>
        <taxon>Neognathae</taxon>
        <taxon>Galloanserae</taxon>
        <taxon>Galliformes</taxon>
        <taxon>Megapodiidae</taxon>
        <taxon>Alectura</taxon>
    </lineage>
</organism>
<dbReference type="InterPro" id="IPR013766">
    <property type="entry name" value="Thioredoxin_domain"/>
</dbReference>
<keyword evidence="13" id="KW-1185">Reference proteome</keyword>
<comment type="catalytic activity">
    <reaction evidence="1">
        <text>Catalyzes the rearrangement of -S-S- bonds in proteins.</text>
        <dbReference type="EC" id="5.3.4.1"/>
    </reaction>
</comment>
<evidence type="ECO:0000313" key="12">
    <source>
        <dbReference type="EMBL" id="NXL84587.1"/>
    </source>
</evidence>
<dbReference type="CDD" id="cd02981">
    <property type="entry name" value="PDI_b_family"/>
    <property type="match status" value="1"/>
</dbReference>
<dbReference type="CDD" id="cd02982">
    <property type="entry name" value="PDI_b'_family"/>
    <property type="match status" value="1"/>
</dbReference>
<dbReference type="EMBL" id="VXAV01001737">
    <property type="protein sequence ID" value="NXL84587.1"/>
    <property type="molecule type" value="Genomic_DNA"/>
</dbReference>
<dbReference type="GO" id="GO:0003756">
    <property type="term" value="F:protein disulfide isomerase activity"/>
    <property type="evidence" value="ECO:0007669"/>
    <property type="project" value="UniProtKB-EC"/>
</dbReference>
<dbReference type="Pfam" id="PF13848">
    <property type="entry name" value="Thioredoxin_6"/>
    <property type="match status" value="1"/>
</dbReference>
<dbReference type="SUPFAM" id="SSF52833">
    <property type="entry name" value="Thioredoxin-like"/>
    <property type="match status" value="3"/>
</dbReference>
<evidence type="ECO:0000256" key="8">
    <source>
        <dbReference type="ARBA" id="ARBA00023157"/>
    </source>
</evidence>
<evidence type="ECO:0000256" key="7">
    <source>
        <dbReference type="ARBA" id="ARBA00022824"/>
    </source>
</evidence>
<keyword evidence="6" id="KW-0677">Repeat</keyword>
<reference evidence="12 13" key="1">
    <citation type="submission" date="2019-09" db="EMBL/GenBank/DDBJ databases">
        <title>Bird 10,000 Genomes (B10K) Project - Family phase.</title>
        <authorList>
            <person name="Zhang G."/>
        </authorList>
    </citation>
    <scope>NUCLEOTIDE SEQUENCE [LARGE SCALE GENOMIC DNA]</scope>
    <source>
        <strain evidence="12">B10K-DU-001-39</strain>
        <tissue evidence="12">Muscle</tissue>
    </source>
</reference>
<dbReference type="GO" id="GO:0006457">
    <property type="term" value="P:protein folding"/>
    <property type="evidence" value="ECO:0007669"/>
    <property type="project" value="TreeGrafter"/>
</dbReference>
<comment type="similarity">
    <text evidence="3">Belongs to the protein disulfide isomerase family.</text>
</comment>
<dbReference type="InterPro" id="IPR036249">
    <property type="entry name" value="Thioredoxin-like_sf"/>
</dbReference>
<dbReference type="EC" id="5.3.4.1" evidence="4"/>
<dbReference type="PANTHER" id="PTHR18929:SF58">
    <property type="entry name" value="PROTEIN DISULFIDE-ISOMERASE-LIKE PROTEIN OF THE TESTIS"/>
    <property type="match status" value="1"/>
</dbReference>
<dbReference type="Proteomes" id="UP000562322">
    <property type="component" value="Unassembled WGS sequence"/>
</dbReference>
<evidence type="ECO:0000259" key="11">
    <source>
        <dbReference type="Pfam" id="PF00085"/>
    </source>
</evidence>
<dbReference type="OrthoDB" id="72053at2759"/>
<evidence type="ECO:0000256" key="4">
    <source>
        <dbReference type="ARBA" id="ARBA00012723"/>
    </source>
</evidence>
<feature type="domain" description="Thioredoxin" evidence="11">
    <location>
        <begin position="4"/>
        <end position="76"/>
    </location>
</feature>
<evidence type="ECO:0000256" key="10">
    <source>
        <dbReference type="ARBA" id="ARBA00023284"/>
    </source>
</evidence>
<sequence>ASQNLSKEFAEAARLLKREAPRIQFGKIDVTDQHDLRKEFNIQEFPTVKFFVDGIREDPIDCKGVRQASAFITWLKRRTGPSTVLINSTDQAEAIINADDLAVIGFFKELHNDSVEVFRETAKDVPELPFGMTRSEDVCAYYGIQKNTLVVFKKGKPVHNEVLEDGRQNKLDLMRLIKTFTLDLVTEYNLETSVKIFDVPVDNHILLFIPTNSETFNATYESYKSAAVEFRGKIMFILVNTNETRNGRIFEYFRIREVDVPAVRILNLTSQAKYKMPADEVTVGNLRRFCQSYLEGKAKLHLSSEEIPEDWDKVPVKVLVGKNFNRVVF</sequence>
<gene>
    <name evidence="12" type="primary">Pdilt</name>
    <name evidence="12" type="ORF">ALELAT_R04298</name>
</gene>
<keyword evidence="7" id="KW-0256">Endoplasmic reticulum</keyword>
<keyword evidence="9" id="KW-0413">Isomerase</keyword>